<reference evidence="4" key="1">
    <citation type="submission" date="2023-10" db="EMBL/GenBank/DDBJ databases">
        <title>Genome assembly of Pristionchus species.</title>
        <authorList>
            <person name="Yoshida K."/>
            <person name="Sommer R.J."/>
        </authorList>
    </citation>
    <scope>NUCLEOTIDE SEQUENCE</scope>
    <source>
        <strain evidence="4">RS5133</strain>
    </source>
</reference>
<dbReference type="PANTHER" id="PTHR40314:SF1">
    <property type="entry name" value="ENDO_EXONUCLEASE_PHOSPHATASE DOMAIN-CONTAINING PROTEIN"/>
    <property type="match status" value="1"/>
</dbReference>
<evidence type="ECO:0000256" key="1">
    <source>
        <dbReference type="SAM" id="MobiDB-lite"/>
    </source>
</evidence>
<name>A0AAV5WTN8_9BILA</name>
<accession>A0AAV5WTN8</accession>
<feature type="compositionally biased region" description="Low complexity" evidence="1">
    <location>
        <begin position="552"/>
        <end position="563"/>
    </location>
</feature>
<feature type="chain" id="PRO_5043910478" evidence="3">
    <location>
        <begin position="22"/>
        <end position="563"/>
    </location>
</feature>
<sequence>VSQMRLLCILVSLSFLGFVKSATGTNDFDICFGVTSCLSPPDTLNEKLFKWEIQTAFKKTPVKTSFSASNKVEINPNMALVMRRTKDATETTFKIASENSNECKIILKKNKKEIAKAEMLSTSGESIKLDGAKDSQAMIAVFDPECKVYTDASKDSSISMSLIFLKDLQTRILDNVEVEESNPQHGHYIYGQDHEIVPEDVRESNVFFKFDGDLFKDKTKLKNCFSNCKYGSILEITADRNRHFAHVFELSKDCEWMTIHLNADQLSDSTEISLRHGFVTLSRELKANIMDFRKIDSKDYEVKVTFQIKDRRARLTVANAHGQALSTENDGHPGNFKFAFSSPNCLVKTLGESEYKFIQGKNIRAFVDADTFGAARYSSVPGTAEPEYAKPTDPNGAAATEKTGNPNQEREADAALKVNSTAPPAVEKAEEVFIATKKKPNSHVISTQEIEEYERLKKETEDALSGKTVRYVTWAIPAGFATGSFVTFLIANLLLFIFRRSVFTRYYKEMYKRYGSDTTMGTTMGKTMGGETIGGGSTTVGGGTTMGGGTTAGDQTTATSTVA</sequence>
<dbReference type="AlphaFoldDB" id="A0AAV5WTN8"/>
<gene>
    <name evidence="4" type="ORF">PFISCL1PPCAC_25280</name>
</gene>
<evidence type="ECO:0000313" key="4">
    <source>
        <dbReference type="EMBL" id="GMT33983.1"/>
    </source>
</evidence>
<dbReference type="PANTHER" id="PTHR40314">
    <property type="entry name" value="PROTEIN CBG09102-RELATED"/>
    <property type="match status" value="1"/>
</dbReference>
<feature type="signal peptide" evidence="3">
    <location>
        <begin position="1"/>
        <end position="21"/>
    </location>
</feature>
<dbReference type="Proteomes" id="UP001432322">
    <property type="component" value="Unassembled WGS sequence"/>
</dbReference>
<keyword evidence="3" id="KW-0732">Signal</keyword>
<organism evidence="4 5">
    <name type="scientific">Pristionchus fissidentatus</name>
    <dbReference type="NCBI Taxonomy" id="1538716"/>
    <lineage>
        <taxon>Eukaryota</taxon>
        <taxon>Metazoa</taxon>
        <taxon>Ecdysozoa</taxon>
        <taxon>Nematoda</taxon>
        <taxon>Chromadorea</taxon>
        <taxon>Rhabditida</taxon>
        <taxon>Rhabditina</taxon>
        <taxon>Diplogasteromorpha</taxon>
        <taxon>Diplogasteroidea</taxon>
        <taxon>Neodiplogasteridae</taxon>
        <taxon>Pristionchus</taxon>
    </lineage>
</organism>
<feature type="non-terminal residue" evidence="4">
    <location>
        <position position="1"/>
    </location>
</feature>
<feature type="region of interest" description="Disordered" evidence="1">
    <location>
        <begin position="381"/>
        <end position="411"/>
    </location>
</feature>
<keyword evidence="2" id="KW-0472">Membrane</keyword>
<keyword evidence="5" id="KW-1185">Reference proteome</keyword>
<proteinExistence type="predicted"/>
<feature type="transmembrane region" description="Helical" evidence="2">
    <location>
        <begin position="474"/>
        <end position="498"/>
    </location>
</feature>
<comment type="caution">
    <text evidence="4">The sequence shown here is derived from an EMBL/GenBank/DDBJ whole genome shotgun (WGS) entry which is preliminary data.</text>
</comment>
<evidence type="ECO:0000313" key="5">
    <source>
        <dbReference type="Proteomes" id="UP001432322"/>
    </source>
</evidence>
<keyword evidence="2" id="KW-1133">Transmembrane helix</keyword>
<protein>
    <submittedName>
        <fullName evidence="4">Uncharacterized protein</fullName>
    </submittedName>
</protein>
<evidence type="ECO:0000256" key="3">
    <source>
        <dbReference type="SAM" id="SignalP"/>
    </source>
</evidence>
<dbReference type="EMBL" id="BTSY01000006">
    <property type="protein sequence ID" value="GMT33983.1"/>
    <property type="molecule type" value="Genomic_DNA"/>
</dbReference>
<keyword evidence="2" id="KW-0812">Transmembrane</keyword>
<evidence type="ECO:0000256" key="2">
    <source>
        <dbReference type="SAM" id="Phobius"/>
    </source>
</evidence>
<feature type="region of interest" description="Disordered" evidence="1">
    <location>
        <begin position="543"/>
        <end position="563"/>
    </location>
</feature>
<dbReference type="InterPro" id="IPR055273">
    <property type="entry name" value="CBG09102/CBG15751-like_dom"/>
</dbReference>